<keyword evidence="1" id="KW-1133">Transmembrane helix</keyword>
<dbReference type="Proteomes" id="UP000503441">
    <property type="component" value="Chromosome"/>
</dbReference>
<feature type="transmembrane region" description="Helical" evidence="1">
    <location>
        <begin position="191"/>
        <end position="211"/>
    </location>
</feature>
<dbReference type="InterPro" id="IPR013783">
    <property type="entry name" value="Ig-like_fold"/>
</dbReference>
<dbReference type="InterPro" id="IPR041033">
    <property type="entry name" value="SpaA_PFL_dom_1"/>
</dbReference>
<evidence type="ECO:0000313" key="4">
    <source>
        <dbReference type="Proteomes" id="UP000503441"/>
    </source>
</evidence>
<proteinExistence type="predicted"/>
<accession>A0ABX6JYV4</accession>
<protein>
    <recommendedName>
        <fullName evidence="2">SpaA-like prealbumin fold domain-containing protein</fullName>
    </recommendedName>
</protein>
<keyword evidence="4" id="KW-1185">Reference proteome</keyword>
<evidence type="ECO:0000256" key="1">
    <source>
        <dbReference type="SAM" id="Phobius"/>
    </source>
</evidence>
<dbReference type="Pfam" id="PF17802">
    <property type="entry name" value="SpaA"/>
    <property type="match status" value="1"/>
</dbReference>
<reference evidence="3 4" key="1">
    <citation type="submission" date="2020-03" db="EMBL/GenBank/DDBJ databases">
        <title>Leucobacter sp. nov., isolated from beetles.</title>
        <authorList>
            <person name="Hyun D.-W."/>
            <person name="Bae J.-W."/>
        </authorList>
    </citation>
    <scope>NUCLEOTIDE SEQUENCE [LARGE SCALE GENOMIC DNA]</scope>
    <source>
        <strain evidence="3 4">HDW9A</strain>
    </source>
</reference>
<evidence type="ECO:0000313" key="3">
    <source>
        <dbReference type="EMBL" id="QIM18788.1"/>
    </source>
</evidence>
<name>A0ABX6JYV4_9MICO</name>
<organism evidence="3 4">
    <name type="scientific">Leucobacter coleopterorum</name>
    <dbReference type="NCBI Taxonomy" id="2714933"/>
    <lineage>
        <taxon>Bacteria</taxon>
        <taxon>Bacillati</taxon>
        <taxon>Actinomycetota</taxon>
        <taxon>Actinomycetes</taxon>
        <taxon>Micrococcales</taxon>
        <taxon>Microbacteriaceae</taxon>
        <taxon>Leucobacter</taxon>
    </lineage>
</organism>
<keyword evidence="1" id="KW-0472">Membrane</keyword>
<feature type="domain" description="SpaA-like prealbumin fold" evidence="2">
    <location>
        <begin position="68"/>
        <end position="157"/>
    </location>
</feature>
<dbReference type="Gene3D" id="2.60.40.10">
    <property type="entry name" value="Immunoglobulins"/>
    <property type="match status" value="1"/>
</dbReference>
<keyword evidence="1" id="KW-0812">Transmembrane</keyword>
<dbReference type="EMBL" id="CP049933">
    <property type="protein sequence ID" value="QIM18788.1"/>
    <property type="molecule type" value="Genomic_DNA"/>
</dbReference>
<evidence type="ECO:0000259" key="2">
    <source>
        <dbReference type="Pfam" id="PF17802"/>
    </source>
</evidence>
<sequence>MVTPPFTLTDPQTAVLTYKVTVGSAAWSSTLTNVVTGTGNVPPTTCAADVTPVAPTCTTTTTTAGRILIQKMGSDGNGGQIALPGSQFTILSDNGGTPGVQVQGSTMVPVAGQVGLFEFAGLKAGTYWLQETVAPSNHSLMAEPVAFTLSATGVVQIVDAVAHPQVAVSGSTIKVVDARALVLPKAGGSPALPYVVIGLLVLALVTSLIVIMRFRARRQA</sequence>
<gene>
    <name evidence="3" type="ORF">G7066_09595</name>
</gene>